<dbReference type="STRING" id="1676925.ENSPKIP00000034116"/>
<comment type="similarity">
    <text evidence="3">Belongs to the claudin family.</text>
</comment>
<dbReference type="AlphaFoldDB" id="A0A3B3SVG4"/>
<dbReference type="GO" id="GO:0005923">
    <property type="term" value="C:bicellular tight junction"/>
    <property type="evidence" value="ECO:0007669"/>
    <property type="project" value="UniProtKB-SubCell"/>
</dbReference>
<feature type="transmembrane region" description="Helical" evidence="10">
    <location>
        <begin position="124"/>
        <end position="149"/>
    </location>
</feature>
<dbReference type="Pfam" id="PF13903">
    <property type="entry name" value="Claudin_2"/>
    <property type="match status" value="1"/>
</dbReference>
<dbReference type="GO" id="GO:0005886">
    <property type="term" value="C:plasma membrane"/>
    <property type="evidence" value="ECO:0007669"/>
    <property type="project" value="UniProtKB-SubCell"/>
</dbReference>
<keyword evidence="8 10" id="KW-1133">Transmembrane helix</keyword>
<name>A0A3B3SVG4_9TELE</name>
<reference evidence="11" key="2">
    <citation type="submission" date="2025-09" db="UniProtKB">
        <authorList>
            <consortium name="Ensembl"/>
        </authorList>
    </citation>
    <scope>IDENTIFICATION</scope>
</reference>
<evidence type="ECO:0000256" key="7">
    <source>
        <dbReference type="ARBA" id="ARBA00022949"/>
    </source>
</evidence>
<feature type="transmembrane region" description="Helical" evidence="10">
    <location>
        <begin position="43"/>
        <end position="62"/>
    </location>
</feature>
<evidence type="ECO:0000256" key="6">
    <source>
        <dbReference type="ARBA" id="ARBA00022692"/>
    </source>
</evidence>
<dbReference type="Ensembl" id="ENSPKIT00000015016.1">
    <property type="protein sequence ID" value="ENSPKIP00000034116.1"/>
    <property type="gene ID" value="ENSPKIG00000013577.1"/>
</dbReference>
<accession>A0A3B3SVG4</accession>
<keyword evidence="12" id="KW-1185">Reference proteome</keyword>
<dbReference type="GO" id="GO:0005198">
    <property type="term" value="F:structural molecule activity"/>
    <property type="evidence" value="ECO:0007669"/>
    <property type="project" value="InterPro"/>
</dbReference>
<evidence type="ECO:0000256" key="3">
    <source>
        <dbReference type="ARBA" id="ARBA00008295"/>
    </source>
</evidence>
<evidence type="ECO:0000256" key="9">
    <source>
        <dbReference type="ARBA" id="ARBA00023136"/>
    </source>
</evidence>
<evidence type="ECO:0008006" key="13">
    <source>
        <dbReference type="Google" id="ProtNLM"/>
    </source>
</evidence>
<keyword evidence="7" id="KW-0965">Cell junction</keyword>
<dbReference type="Gene3D" id="1.20.140.150">
    <property type="match status" value="1"/>
</dbReference>
<evidence type="ECO:0000256" key="1">
    <source>
        <dbReference type="ARBA" id="ARBA00004435"/>
    </source>
</evidence>
<protein>
    <recommendedName>
        <fullName evidence="13">Claudin 34</fullName>
    </recommendedName>
</protein>
<keyword evidence="9 10" id="KW-0472">Membrane</keyword>
<evidence type="ECO:0000313" key="12">
    <source>
        <dbReference type="Proteomes" id="UP000261540"/>
    </source>
</evidence>
<dbReference type="PANTHER" id="PTHR12002">
    <property type="entry name" value="CLAUDIN"/>
    <property type="match status" value="1"/>
</dbReference>
<evidence type="ECO:0000313" key="11">
    <source>
        <dbReference type="Ensembl" id="ENSPKIP00000034116.1"/>
    </source>
</evidence>
<organism evidence="11 12">
    <name type="scientific">Paramormyrops kingsleyae</name>
    <dbReference type="NCBI Taxonomy" id="1676925"/>
    <lineage>
        <taxon>Eukaryota</taxon>
        <taxon>Metazoa</taxon>
        <taxon>Chordata</taxon>
        <taxon>Craniata</taxon>
        <taxon>Vertebrata</taxon>
        <taxon>Euteleostomi</taxon>
        <taxon>Actinopterygii</taxon>
        <taxon>Neopterygii</taxon>
        <taxon>Teleostei</taxon>
        <taxon>Osteoglossocephala</taxon>
        <taxon>Osteoglossomorpha</taxon>
        <taxon>Osteoglossiformes</taxon>
        <taxon>Mormyridae</taxon>
        <taxon>Paramormyrops</taxon>
    </lineage>
</organism>
<dbReference type="InterPro" id="IPR004031">
    <property type="entry name" value="PMP22/EMP/MP20/Claudin"/>
</dbReference>
<dbReference type="InterPro" id="IPR006187">
    <property type="entry name" value="Claudin"/>
</dbReference>
<evidence type="ECO:0000256" key="8">
    <source>
        <dbReference type="ARBA" id="ARBA00022989"/>
    </source>
</evidence>
<reference evidence="11" key="1">
    <citation type="submission" date="2025-08" db="UniProtKB">
        <authorList>
            <consortium name="Ensembl"/>
        </authorList>
    </citation>
    <scope>IDENTIFICATION</scope>
</reference>
<evidence type="ECO:0000256" key="4">
    <source>
        <dbReference type="ARBA" id="ARBA00022427"/>
    </source>
</evidence>
<feature type="transmembrane region" description="Helical" evidence="10">
    <location>
        <begin position="181"/>
        <end position="201"/>
    </location>
</feature>
<keyword evidence="6 10" id="KW-0812">Transmembrane</keyword>
<evidence type="ECO:0000256" key="10">
    <source>
        <dbReference type="SAM" id="Phobius"/>
    </source>
</evidence>
<dbReference type="Proteomes" id="UP000261540">
    <property type="component" value="Unplaced"/>
</dbReference>
<evidence type="ECO:0000256" key="5">
    <source>
        <dbReference type="ARBA" id="ARBA00022475"/>
    </source>
</evidence>
<feature type="transmembrane region" description="Helical" evidence="10">
    <location>
        <begin position="89"/>
        <end position="112"/>
    </location>
</feature>
<dbReference type="GeneTree" id="ENSGT00390000005717"/>
<keyword evidence="5" id="KW-1003">Cell membrane</keyword>
<feature type="transmembrane region" description="Helical" evidence="10">
    <location>
        <begin position="12"/>
        <end position="31"/>
    </location>
</feature>
<keyword evidence="4" id="KW-0796">Tight junction</keyword>
<comment type="subcellular location">
    <subcellularLocation>
        <location evidence="1">Cell junction</location>
        <location evidence="1">Tight junction</location>
    </subcellularLocation>
    <subcellularLocation>
        <location evidence="2">Cell membrane</location>
        <topology evidence="2">Multi-pass membrane protein</topology>
    </subcellularLocation>
</comment>
<sequence>MYLVHKSHLQFVGFWLGIMGWILSVVTIGVIQWRVWYTADTAVITSGVAWVGIWRVCFYSRWLVTSQYQLLFCQPMRIWDTFVPFDIRAAQALMLVAAVTGVGGNASAAYGLQKIFFGIEEQKLIMTAFRMAGTLHLLSGVSSLVPLAWNVYSVAGNHTIAFPPSFYMPSAPVKQEVGDGIRIGIVASIMMMSSGFVFLSYRFPLHKMDIHAIRIC</sequence>
<dbReference type="PRINTS" id="PR01077">
    <property type="entry name" value="CLAUDIN"/>
</dbReference>
<evidence type="ECO:0000256" key="2">
    <source>
        <dbReference type="ARBA" id="ARBA00004651"/>
    </source>
</evidence>
<proteinExistence type="inferred from homology"/>